<feature type="domain" description="Helicase ATP-binding" evidence="2">
    <location>
        <begin position="28"/>
        <end position="189"/>
    </location>
</feature>
<keyword evidence="1" id="KW-0472">Membrane</keyword>
<dbReference type="AlphaFoldDB" id="A0A9D2FQ91"/>
<accession>A0A9D2FQ91</accession>
<keyword evidence="3" id="KW-0067">ATP-binding</keyword>
<reference evidence="3" key="2">
    <citation type="submission" date="2021-04" db="EMBL/GenBank/DDBJ databases">
        <authorList>
            <person name="Gilroy R."/>
        </authorList>
    </citation>
    <scope>NUCLEOTIDE SEQUENCE</scope>
    <source>
        <strain evidence="3">1068</strain>
    </source>
</reference>
<dbReference type="GO" id="GO:0003677">
    <property type="term" value="F:DNA binding"/>
    <property type="evidence" value="ECO:0007669"/>
    <property type="project" value="InterPro"/>
</dbReference>
<dbReference type="PANTHER" id="PTHR47396:SF1">
    <property type="entry name" value="ATP-DEPENDENT HELICASE IRC3-RELATED"/>
    <property type="match status" value="1"/>
</dbReference>
<dbReference type="GO" id="GO:0005524">
    <property type="term" value="F:ATP binding"/>
    <property type="evidence" value="ECO:0007669"/>
    <property type="project" value="InterPro"/>
</dbReference>
<dbReference type="PANTHER" id="PTHR47396">
    <property type="entry name" value="TYPE I RESTRICTION ENZYME ECOKI R PROTEIN"/>
    <property type="match status" value="1"/>
</dbReference>
<protein>
    <submittedName>
        <fullName evidence="3">DEAD/DEAH box helicase family protein</fullName>
    </submittedName>
</protein>
<name>A0A9D2FQ91_9FIRM</name>
<dbReference type="GO" id="GO:0005829">
    <property type="term" value="C:cytosol"/>
    <property type="evidence" value="ECO:0007669"/>
    <property type="project" value="TreeGrafter"/>
</dbReference>
<proteinExistence type="predicted"/>
<keyword evidence="1" id="KW-1133">Transmembrane helix</keyword>
<dbReference type="InterPro" id="IPR006935">
    <property type="entry name" value="Helicase/UvrB_N"/>
</dbReference>
<dbReference type="InterPro" id="IPR027417">
    <property type="entry name" value="P-loop_NTPase"/>
</dbReference>
<keyword evidence="3" id="KW-0547">Nucleotide-binding</keyword>
<dbReference type="SMART" id="SM00487">
    <property type="entry name" value="DEXDc"/>
    <property type="match status" value="1"/>
</dbReference>
<dbReference type="EMBL" id="DXBG01000139">
    <property type="protein sequence ID" value="HIZ65413.1"/>
    <property type="molecule type" value="Genomic_DNA"/>
</dbReference>
<keyword evidence="3" id="KW-0347">Helicase</keyword>
<dbReference type="SUPFAM" id="SSF52540">
    <property type="entry name" value="P-loop containing nucleoside triphosphate hydrolases"/>
    <property type="match status" value="2"/>
</dbReference>
<dbReference type="PROSITE" id="PS51192">
    <property type="entry name" value="HELICASE_ATP_BIND_1"/>
    <property type="match status" value="1"/>
</dbReference>
<dbReference type="Pfam" id="PF04851">
    <property type="entry name" value="ResIII"/>
    <property type="match status" value="1"/>
</dbReference>
<dbReference type="GO" id="GO:0004386">
    <property type="term" value="F:helicase activity"/>
    <property type="evidence" value="ECO:0007669"/>
    <property type="project" value="UniProtKB-KW"/>
</dbReference>
<reference evidence="3" key="1">
    <citation type="journal article" date="2021" name="PeerJ">
        <title>Extensive microbial diversity within the chicken gut microbiome revealed by metagenomics and culture.</title>
        <authorList>
            <person name="Gilroy R."/>
            <person name="Ravi A."/>
            <person name="Getino M."/>
            <person name="Pursley I."/>
            <person name="Horton D.L."/>
            <person name="Alikhan N.F."/>
            <person name="Baker D."/>
            <person name="Gharbi K."/>
            <person name="Hall N."/>
            <person name="Watson M."/>
            <person name="Adriaenssens E.M."/>
            <person name="Foster-Nyarko E."/>
            <person name="Jarju S."/>
            <person name="Secka A."/>
            <person name="Antonio M."/>
            <person name="Oren A."/>
            <person name="Chaudhuri R.R."/>
            <person name="La Ragione R."/>
            <person name="Hildebrand F."/>
            <person name="Pallen M.J."/>
        </authorList>
    </citation>
    <scope>NUCLEOTIDE SEQUENCE</scope>
    <source>
        <strain evidence="3">1068</strain>
    </source>
</reference>
<evidence type="ECO:0000259" key="2">
    <source>
        <dbReference type="PROSITE" id="PS51192"/>
    </source>
</evidence>
<organism evidence="3 4">
    <name type="scientific">Candidatus Blautia pullicola</name>
    <dbReference type="NCBI Taxonomy" id="2838498"/>
    <lineage>
        <taxon>Bacteria</taxon>
        <taxon>Bacillati</taxon>
        <taxon>Bacillota</taxon>
        <taxon>Clostridia</taxon>
        <taxon>Lachnospirales</taxon>
        <taxon>Lachnospiraceae</taxon>
        <taxon>Blautia</taxon>
    </lineage>
</organism>
<evidence type="ECO:0000256" key="1">
    <source>
        <dbReference type="SAM" id="Phobius"/>
    </source>
</evidence>
<feature type="transmembrane region" description="Helical" evidence="1">
    <location>
        <begin position="689"/>
        <end position="709"/>
    </location>
</feature>
<keyword evidence="3" id="KW-0378">Hydrolase</keyword>
<sequence>MEKKNVYDGILWFQGTWRSYQARVLAEAQSYLQDGKIHIAAAPGAGKTTLGIELIRRCGKPCLILSPRILIRQQWLERISQSFLLDGKNPSDYLSNNGNSPSLLTAITYQSLYQAMTEQNPSAFLSSLKKAEIQTICLDECHHLKNQWWKALEDFMKVMGQVTVISLTATPPYDASPSQWQRYVAMCGPIDAEITVPELVKEGSLCPHQDYVYFNHPAGEEAAALEQVRSTAENTLFQLLGDNRLKEAVSSHKGLMDYENYYDVLLDNPAYLSSLLIYAQAQGIPYSDKWLSLLQVKALPDMSEKWMELLLQGFLYEDEDSYTTDQFYKEHLIKELKAKGLIEKKQVCFCMNHALEKLLLNSRGKLDSIVKIASWEYSSMRKGLRLLILTDYIRKETRPFLGMPEKEIQTLGVLPVFELLRRQAMDWKLGILCGSLLVFPREAMDAFVKQAQLTGCFTKEEIIRDIKPLQDSSGKDLGYIEIAPENRLHLYTQILTCLFEEGEIEILIGSKSLLGEGWDSPCINALILASSVGSYVLGNQMRGRAIRIDPKAPEKVSNIWHLVSVLPEKEQQEKEERRVSRTGCREYETNMQQMEVSQDLDTLEKRMEGVMGLRYDSAVIENGMDRLSIVSRPYSPEHILNINEEMENLSSNRETVAAQWKKAVYVYEKTETVHQCGTDKKGMKPGFSFYHAVGAQILLTILQICNFVLRHWLFSGTVGENTFFLFLTLAFLLGTLFFGGRIIRWLTPMSRYKALGKGLLAALRKDRQINSTCQTVTHEEPGLRFYAYLQGGTDREKALFAEALAQMLSPIENQRYLLCYGRNPENPVEYFCVPDIFAGTRDRAELFQKVLEPYIGKYRLVYTRNPEGRRLLLKGRAVSFSNKNQRKIYKRKTIKGALE</sequence>
<dbReference type="CDD" id="cd18785">
    <property type="entry name" value="SF2_C"/>
    <property type="match status" value="1"/>
</dbReference>
<evidence type="ECO:0000313" key="4">
    <source>
        <dbReference type="Proteomes" id="UP000824056"/>
    </source>
</evidence>
<gene>
    <name evidence="3" type="ORF">H9809_05880</name>
</gene>
<evidence type="ECO:0000313" key="3">
    <source>
        <dbReference type="EMBL" id="HIZ65413.1"/>
    </source>
</evidence>
<dbReference type="InterPro" id="IPR050742">
    <property type="entry name" value="Helicase_Restrict-Modif_Enz"/>
</dbReference>
<dbReference type="InterPro" id="IPR014001">
    <property type="entry name" value="Helicase_ATP-bd"/>
</dbReference>
<comment type="caution">
    <text evidence="3">The sequence shown here is derived from an EMBL/GenBank/DDBJ whole genome shotgun (WGS) entry which is preliminary data.</text>
</comment>
<dbReference type="GO" id="GO:0016787">
    <property type="term" value="F:hydrolase activity"/>
    <property type="evidence" value="ECO:0007669"/>
    <property type="project" value="InterPro"/>
</dbReference>
<dbReference type="Proteomes" id="UP000824056">
    <property type="component" value="Unassembled WGS sequence"/>
</dbReference>
<feature type="transmembrane region" description="Helical" evidence="1">
    <location>
        <begin position="721"/>
        <end position="743"/>
    </location>
</feature>
<dbReference type="Gene3D" id="3.40.50.300">
    <property type="entry name" value="P-loop containing nucleotide triphosphate hydrolases"/>
    <property type="match status" value="2"/>
</dbReference>
<keyword evidence="1" id="KW-0812">Transmembrane</keyword>